<sequence length="180" mass="20331">MYETTLDEYIITLEYSWKRVDASINIALQIKEVKDFIVITNTAKSREDFDKLGLIVDKRVQAVNDTFANMDAVEQKLLESASHQSAKIKKKAKSHSNTGSSSSKRTLRYRSSFDSISSEKEAESAEAEYRVLESKVDTESNFTPEKLKLSGTIDPAGRTTKFVSQQSQFKDTSNIEDVKQ</sequence>
<feature type="compositionally biased region" description="Polar residues" evidence="1">
    <location>
        <begin position="161"/>
        <end position="172"/>
    </location>
</feature>
<evidence type="ECO:0000313" key="3">
    <source>
        <dbReference type="Proteomes" id="UP000507470"/>
    </source>
</evidence>
<feature type="region of interest" description="Disordered" evidence="1">
    <location>
        <begin position="133"/>
        <end position="180"/>
    </location>
</feature>
<gene>
    <name evidence="2" type="ORF">MCOR_28807</name>
</gene>
<feature type="region of interest" description="Disordered" evidence="1">
    <location>
        <begin position="84"/>
        <end position="107"/>
    </location>
</feature>
<proteinExistence type="predicted"/>
<dbReference type="OrthoDB" id="10605559at2759"/>
<evidence type="ECO:0000256" key="1">
    <source>
        <dbReference type="SAM" id="MobiDB-lite"/>
    </source>
</evidence>
<evidence type="ECO:0000313" key="2">
    <source>
        <dbReference type="EMBL" id="CAC5394002.1"/>
    </source>
</evidence>
<dbReference type="EMBL" id="CACVKT020005246">
    <property type="protein sequence ID" value="CAC5394002.1"/>
    <property type="molecule type" value="Genomic_DNA"/>
</dbReference>
<accession>A0A6J8CFC0</accession>
<name>A0A6J8CFC0_MYTCO</name>
<organism evidence="2 3">
    <name type="scientific">Mytilus coruscus</name>
    <name type="common">Sea mussel</name>
    <dbReference type="NCBI Taxonomy" id="42192"/>
    <lineage>
        <taxon>Eukaryota</taxon>
        <taxon>Metazoa</taxon>
        <taxon>Spiralia</taxon>
        <taxon>Lophotrochozoa</taxon>
        <taxon>Mollusca</taxon>
        <taxon>Bivalvia</taxon>
        <taxon>Autobranchia</taxon>
        <taxon>Pteriomorphia</taxon>
        <taxon>Mytilida</taxon>
        <taxon>Mytiloidea</taxon>
        <taxon>Mytilidae</taxon>
        <taxon>Mytilinae</taxon>
        <taxon>Mytilus</taxon>
    </lineage>
</organism>
<dbReference type="Proteomes" id="UP000507470">
    <property type="component" value="Unassembled WGS sequence"/>
</dbReference>
<keyword evidence="3" id="KW-1185">Reference proteome</keyword>
<reference evidence="2 3" key="1">
    <citation type="submission" date="2020-06" db="EMBL/GenBank/DDBJ databases">
        <authorList>
            <person name="Li R."/>
            <person name="Bekaert M."/>
        </authorList>
    </citation>
    <scope>NUCLEOTIDE SEQUENCE [LARGE SCALE GENOMIC DNA]</scope>
    <source>
        <strain evidence="3">wild</strain>
    </source>
</reference>
<protein>
    <submittedName>
        <fullName evidence="2">Uncharacterized protein</fullName>
    </submittedName>
</protein>
<dbReference type="AlphaFoldDB" id="A0A6J8CFC0"/>